<proteinExistence type="predicted"/>
<protein>
    <recommendedName>
        <fullName evidence="3">AlpA family phage regulatory protein</fullName>
    </recommendedName>
</protein>
<dbReference type="RefSeq" id="WP_068731867.1">
    <property type="nucleotide sequence ID" value="NZ_LVYV01000007.1"/>
</dbReference>
<dbReference type="Proteomes" id="UP000076574">
    <property type="component" value="Unassembled WGS sequence"/>
</dbReference>
<evidence type="ECO:0000313" key="2">
    <source>
        <dbReference type="Proteomes" id="UP000076574"/>
    </source>
</evidence>
<name>A0A163ZWJ8_9BRAD</name>
<dbReference type="STRING" id="943830.A4A58_25510"/>
<sequence>MTRLIPYDALASKCINYSKPHLWRLEKAGKFPKRVAIGAGRYGYVEAEIDAYIEGKIAERDGKRVPA</sequence>
<organism evidence="1 2">
    <name type="scientific">Tardiphaga robiniae</name>
    <dbReference type="NCBI Taxonomy" id="943830"/>
    <lineage>
        <taxon>Bacteria</taxon>
        <taxon>Pseudomonadati</taxon>
        <taxon>Pseudomonadota</taxon>
        <taxon>Alphaproteobacteria</taxon>
        <taxon>Hyphomicrobiales</taxon>
        <taxon>Nitrobacteraceae</taxon>
        <taxon>Tardiphaga</taxon>
    </lineage>
</organism>
<gene>
    <name evidence="1" type="ORF">A4A58_25510</name>
</gene>
<reference evidence="1 2" key="1">
    <citation type="submission" date="2016-03" db="EMBL/GenBank/DDBJ databases">
        <title>Microsymbionts genomes from the relict species Vavilovia formosa (Stev.) Fed.</title>
        <authorList>
            <person name="Kopat V."/>
            <person name="Chirak E."/>
            <person name="Kimeklis A."/>
            <person name="Andronov E."/>
        </authorList>
    </citation>
    <scope>NUCLEOTIDE SEQUENCE [LARGE SCALE GENOMIC DNA]</scope>
    <source>
        <strain evidence="1 2">Vaf07</strain>
    </source>
</reference>
<dbReference type="InterPro" id="IPR010260">
    <property type="entry name" value="AlpA"/>
</dbReference>
<evidence type="ECO:0008006" key="3">
    <source>
        <dbReference type="Google" id="ProtNLM"/>
    </source>
</evidence>
<dbReference type="AlphaFoldDB" id="A0A163ZWJ8"/>
<dbReference type="EMBL" id="LVYV01000007">
    <property type="protein sequence ID" value="KZD23953.1"/>
    <property type="molecule type" value="Genomic_DNA"/>
</dbReference>
<evidence type="ECO:0000313" key="1">
    <source>
        <dbReference type="EMBL" id="KZD23953.1"/>
    </source>
</evidence>
<keyword evidence="2" id="KW-1185">Reference proteome</keyword>
<dbReference type="Pfam" id="PF05930">
    <property type="entry name" value="Phage_AlpA"/>
    <property type="match status" value="1"/>
</dbReference>
<comment type="caution">
    <text evidence="1">The sequence shown here is derived from an EMBL/GenBank/DDBJ whole genome shotgun (WGS) entry which is preliminary data.</text>
</comment>
<accession>A0A163ZWJ8</accession>
<dbReference type="OrthoDB" id="1525365at2"/>